<feature type="chain" id="PRO_5045410309" description="Alginate export domain-containing protein" evidence="1">
    <location>
        <begin position="26"/>
        <end position="400"/>
    </location>
</feature>
<sequence>MHSLRPVLAAFPLLLAPWFSPPAHATDPPAPVPGVSPEWNARLRYEHVDDDAFGPDANATTLRLRLGLRFRFGAGWSALVEGEGIASAGDDYNSGANGRIAYPVIADPEGAQLNQAWLGWKSAKLHVTLGRQRLQLDNQRWIGNSGWRQNEQTFDSLAFDATLGPGLARYAWLGQVNRVNGDQAIDPLARKRELDTHLFELAWKHGIQQIVGYGYLHDDKDVATASTASYGVRAVTDAVRDGRGWGLALELAEQHEYASNPLSFSHRYWLLEPSLTHAGVTWRAGWEHLGGNGQHSLQTPLATLHVFNGWADKFNSTPTGGLEDRYLSAGGKFGDGKYDWVLAWHDYEADTGGGYGSEWNASFGFPVYGPVKGLLKLADYRADGFAQDTTKAWVQMEWVH</sequence>
<evidence type="ECO:0000259" key="2">
    <source>
        <dbReference type="Pfam" id="PF13372"/>
    </source>
</evidence>
<dbReference type="Proteomes" id="UP001251524">
    <property type="component" value="Unassembled WGS sequence"/>
</dbReference>
<feature type="domain" description="Alginate export" evidence="2">
    <location>
        <begin position="40"/>
        <end position="162"/>
    </location>
</feature>
<comment type="caution">
    <text evidence="3">The sequence shown here is derived from an EMBL/GenBank/DDBJ whole genome shotgun (WGS) entry which is preliminary data.</text>
</comment>
<evidence type="ECO:0000313" key="3">
    <source>
        <dbReference type="EMBL" id="MDR7134551.1"/>
    </source>
</evidence>
<evidence type="ECO:0000313" key="4">
    <source>
        <dbReference type="Proteomes" id="UP001251524"/>
    </source>
</evidence>
<keyword evidence="4" id="KW-1185">Reference proteome</keyword>
<organism evidence="3 4">
    <name type="scientific">Lysobacter niastensis</name>
    <dbReference type="NCBI Taxonomy" id="380629"/>
    <lineage>
        <taxon>Bacteria</taxon>
        <taxon>Pseudomonadati</taxon>
        <taxon>Pseudomonadota</taxon>
        <taxon>Gammaproteobacteria</taxon>
        <taxon>Lysobacterales</taxon>
        <taxon>Lysobacteraceae</taxon>
        <taxon>Lysobacter</taxon>
    </lineage>
</organism>
<reference evidence="3 4" key="1">
    <citation type="submission" date="2023-07" db="EMBL/GenBank/DDBJ databases">
        <title>Sorghum-associated microbial communities from plants grown in Nebraska, USA.</title>
        <authorList>
            <person name="Schachtman D."/>
        </authorList>
    </citation>
    <scope>NUCLEOTIDE SEQUENCE [LARGE SCALE GENOMIC DNA]</scope>
    <source>
        <strain evidence="3 4">BE198</strain>
    </source>
</reference>
<dbReference type="InterPro" id="IPR025388">
    <property type="entry name" value="Alginate_export_dom"/>
</dbReference>
<dbReference type="Pfam" id="PF13372">
    <property type="entry name" value="Alginate_exp"/>
    <property type="match status" value="1"/>
</dbReference>
<name>A0ABU1WAL5_9GAMM</name>
<feature type="signal peptide" evidence="1">
    <location>
        <begin position="1"/>
        <end position="25"/>
    </location>
</feature>
<dbReference type="RefSeq" id="WP_310060909.1">
    <property type="nucleotide sequence ID" value="NZ_JAVDVY010000001.1"/>
</dbReference>
<protein>
    <recommendedName>
        <fullName evidence="2">Alginate export domain-containing protein</fullName>
    </recommendedName>
</protein>
<gene>
    <name evidence="3" type="ORF">J2X06_001735</name>
</gene>
<proteinExistence type="predicted"/>
<keyword evidence="1" id="KW-0732">Signal</keyword>
<dbReference type="EMBL" id="JAVDVY010000001">
    <property type="protein sequence ID" value="MDR7134551.1"/>
    <property type="molecule type" value="Genomic_DNA"/>
</dbReference>
<evidence type="ECO:0000256" key="1">
    <source>
        <dbReference type="SAM" id="SignalP"/>
    </source>
</evidence>
<accession>A0ABU1WAL5</accession>